<sequence>MAGQGFAPRPSKLFRTLGMALHYSYYLRRGSFYNNHFSQPPIGLSDPTEKGQFSNLAGKAIADLLSKRIDNSLLTVNYEAEMRLRGIPLVGQRPDLLAYTSSSTRFAIEAKGYTNGTGDMTDHKIQANSGNHIIPVNFSVASVSYNIYNSIRCNYHDPFNENVIIGDDDLINISKQYYSGFAEFLDNDYFEIGQRNYGEESFYEVGLSYRQFRKMFKDNSRFPSFMFHEIFDIYRPRLIIPVDVIEYSKFGITNQTKPFNYIQQKNLYIDNDRIGLTIE</sequence>
<comment type="caution">
    <text evidence="1">The sequence shown here is derived from an EMBL/GenBank/DDBJ whole genome shotgun (WGS) entry which is preliminary data.</text>
</comment>
<organism evidence="1 2">
    <name type="scientific">Flavobacterium microcysteis</name>
    <dbReference type="NCBI Taxonomy" id="2596891"/>
    <lineage>
        <taxon>Bacteria</taxon>
        <taxon>Pseudomonadati</taxon>
        <taxon>Bacteroidota</taxon>
        <taxon>Flavobacteriia</taxon>
        <taxon>Flavobacteriales</taxon>
        <taxon>Flavobacteriaceae</taxon>
        <taxon>Flavobacterium</taxon>
    </lineage>
</organism>
<evidence type="ECO:0000313" key="2">
    <source>
        <dbReference type="Proteomes" id="UP000319175"/>
    </source>
</evidence>
<protein>
    <submittedName>
        <fullName evidence="1">Uncharacterized protein</fullName>
    </submittedName>
</protein>
<dbReference type="RefSeq" id="WP_139997626.1">
    <property type="nucleotide sequence ID" value="NZ_VFJE01000044.1"/>
</dbReference>
<name>A0A501QMD6_9FLAO</name>
<accession>A0A501QMD6</accession>
<reference evidence="1 2" key="2">
    <citation type="submission" date="2019-06" db="EMBL/GenBank/DDBJ databases">
        <authorList>
            <person name="Seo Y."/>
        </authorList>
    </citation>
    <scope>NUCLEOTIDE SEQUENCE [LARGE SCALE GENOMIC DNA]</scope>
    <source>
        <strain evidence="1 2">MaA-Y11</strain>
    </source>
</reference>
<dbReference type="OrthoDB" id="1489473at2"/>
<evidence type="ECO:0000313" key="1">
    <source>
        <dbReference type="EMBL" id="TPD73753.1"/>
    </source>
</evidence>
<gene>
    <name evidence="1" type="ORF">FJA49_00215</name>
</gene>
<dbReference type="Proteomes" id="UP000319175">
    <property type="component" value="Unassembled WGS sequence"/>
</dbReference>
<keyword evidence="2" id="KW-1185">Reference proteome</keyword>
<dbReference type="AlphaFoldDB" id="A0A501QMD6"/>
<reference evidence="1 2" key="1">
    <citation type="submission" date="2019-06" db="EMBL/GenBank/DDBJ databases">
        <title>Flavobacterium sp. MaA-Y11 from geoumgang.</title>
        <authorList>
            <person name="Jeong S."/>
        </authorList>
    </citation>
    <scope>NUCLEOTIDE SEQUENCE [LARGE SCALE GENOMIC DNA]</scope>
    <source>
        <strain evidence="1 2">MaA-Y11</strain>
    </source>
</reference>
<dbReference type="EMBL" id="VFJE01000044">
    <property type="protein sequence ID" value="TPD73753.1"/>
    <property type="molecule type" value="Genomic_DNA"/>
</dbReference>
<proteinExistence type="predicted"/>